<dbReference type="Gene3D" id="3.40.190.10">
    <property type="entry name" value="Periplasmic binding protein-like II"/>
    <property type="match status" value="1"/>
</dbReference>
<dbReference type="SUPFAM" id="SSF53850">
    <property type="entry name" value="Periplasmic binding protein-like II"/>
    <property type="match status" value="1"/>
</dbReference>
<dbReference type="PIRSF" id="PIRSF017082">
    <property type="entry name" value="YflP"/>
    <property type="match status" value="1"/>
</dbReference>
<feature type="chain" id="PRO_5004771884" description="ABC transporter substrate-binding protein" evidence="2">
    <location>
        <begin position="24"/>
        <end position="323"/>
    </location>
</feature>
<dbReference type="AlphaFoldDB" id="V8QV82"/>
<dbReference type="InterPro" id="IPR042100">
    <property type="entry name" value="Bug_dom1"/>
</dbReference>
<gene>
    <name evidence="3" type="ORF">W822_11365</name>
</gene>
<dbReference type="PANTHER" id="PTHR42928:SF5">
    <property type="entry name" value="BLR1237 PROTEIN"/>
    <property type="match status" value="1"/>
</dbReference>
<name>V8QV82_9BURK</name>
<feature type="signal peptide" evidence="2">
    <location>
        <begin position="1"/>
        <end position="23"/>
    </location>
</feature>
<proteinExistence type="inferred from homology"/>
<evidence type="ECO:0000256" key="1">
    <source>
        <dbReference type="ARBA" id="ARBA00006987"/>
    </source>
</evidence>
<dbReference type="STRING" id="1424334.W822_11365"/>
<accession>V8QV82</accession>
<protein>
    <recommendedName>
        <fullName evidence="5">ABC transporter substrate-binding protein</fullName>
    </recommendedName>
</protein>
<evidence type="ECO:0000313" key="4">
    <source>
        <dbReference type="Proteomes" id="UP000018733"/>
    </source>
</evidence>
<keyword evidence="2" id="KW-0732">Signal</keyword>
<keyword evidence="4" id="KW-1185">Reference proteome</keyword>
<dbReference type="Pfam" id="PF03401">
    <property type="entry name" value="TctC"/>
    <property type="match status" value="1"/>
</dbReference>
<sequence length="323" mass="34482">MFKLHRLLFSCILFFSVATPALAHDFSGRPVTIVVPYNPGGGTDTIARRLSNQLTKQLNTSVIVENKAGADGIIGTSSVVRSKPDGHTYALVVNTHVVNPLFHKTMPYDTLKDLTGVTMIAKSPLVLVVPKSLGVKTLDAFLALARKNPGKFAYGSSENFTKLVGARFVKEQNLDMINVPYSGGAPLMTDVAAGNTTLGVGSILAANAYISSGKVVPIALTGDRQDASLPGVKTLKEQGMPDFSMYVTYSLFAPVGTPDEIVQGMQQEIRKAVMVKEVKDALQAQVAEPVANSVAEFNHQLLNEYSDLSKLAASIGLKVSQSD</sequence>
<evidence type="ECO:0000313" key="3">
    <source>
        <dbReference type="EMBL" id="ETF03527.1"/>
    </source>
</evidence>
<dbReference type="HOGENOM" id="CLU_045683_1_2_4"/>
<dbReference type="Gene3D" id="3.40.190.150">
    <property type="entry name" value="Bordetella uptake gene, domain 1"/>
    <property type="match status" value="1"/>
</dbReference>
<comment type="caution">
    <text evidence="3">The sequence shown here is derived from an EMBL/GenBank/DDBJ whole genome shotgun (WGS) entry which is preliminary data.</text>
</comment>
<dbReference type="InterPro" id="IPR005064">
    <property type="entry name" value="BUG"/>
</dbReference>
<dbReference type="RefSeq" id="WP_024005239.1">
    <property type="nucleotide sequence ID" value="NZ_KI650979.1"/>
</dbReference>
<dbReference type="PANTHER" id="PTHR42928">
    <property type="entry name" value="TRICARBOXYLATE-BINDING PROTEIN"/>
    <property type="match status" value="1"/>
</dbReference>
<evidence type="ECO:0008006" key="5">
    <source>
        <dbReference type="Google" id="ProtNLM"/>
    </source>
</evidence>
<dbReference type="Proteomes" id="UP000018733">
    <property type="component" value="Unassembled WGS sequence"/>
</dbReference>
<evidence type="ECO:0000256" key="2">
    <source>
        <dbReference type="SAM" id="SignalP"/>
    </source>
</evidence>
<dbReference type="EMBL" id="AYXT01000009">
    <property type="protein sequence ID" value="ETF03527.1"/>
    <property type="molecule type" value="Genomic_DNA"/>
</dbReference>
<comment type="similarity">
    <text evidence="1">Belongs to the UPF0065 (bug) family.</text>
</comment>
<organism evidence="3 4">
    <name type="scientific">Advenella kashmirensis W13003</name>
    <dbReference type="NCBI Taxonomy" id="1424334"/>
    <lineage>
        <taxon>Bacteria</taxon>
        <taxon>Pseudomonadati</taxon>
        <taxon>Pseudomonadota</taxon>
        <taxon>Betaproteobacteria</taxon>
        <taxon>Burkholderiales</taxon>
        <taxon>Alcaligenaceae</taxon>
    </lineage>
</organism>
<dbReference type="eggNOG" id="COG3181">
    <property type="taxonomic scope" value="Bacteria"/>
</dbReference>
<dbReference type="OrthoDB" id="8627412at2"/>
<dbReference type="PATRIC" id="fig|1424334.3.peg.2287"/>
<reference evidence="3 4" key="1">
    <citation type="journal article" date="2014" name="Genome Announc.">
        <title>Draft Genome Sequence of Advenella kashmirensis Strain W13003, a Polycyclic Aromatic Hydrocarbon-Degrading Bacterium.</title>
        <authorList>
            <person name="Wang X."/>
            <person name="Jin D."/>
            <person name="Zhou L."/>
            <person name="Wu L."/>
            <person name="An W."/>
            <person name="Zhao L."/>
        </authorList>
    </citation>
    <scope>NUCLEOTIDE SEQUENCE [LARGE SCALE GENOMIC DNA]</scope>
    <source>
        <strain evidence="3 4">W13003</strain>
    </source>
</reference>